<evidence type="ECO:0000313" key="2">
    <source>
        <dbReference type="EMBL" id="CAL1392125.1"/>
    </source>
</evidence>
<sequence>MFFTLGIFRKSPLHFYLLPVQIMKCFVQHSIDPILRLKGNKSKHSIGHKILPPSPGLSTSPQEGDLTWTIHYLAVVKLVMTM</sequence>
<proteinExistence type="predicted"/>
<protein>
    <submittedName>
        <fullName evidence="1">Uncharacterized protein</fullName>
    </submittedName>
</protein>
<dbReference type="EMBL" id="OZ034819">
    <property type="protein sequence ID" value="CAL1392124.1"/>
    <property type="molecule type" value="Genomic_DNA"/>
</dbReference>
<evidence type="ECO:0000313" key="1">
    <source>
        <dbReference type="EMBL" id="CAL1392124.1"/>
    </source>
</evidence>
<dbReference type="AlphaFoldDB" id="A0AAV2F273"/>
<dbReference type="EMBL" id="OZ034819">
    <property type="protein sequence ID" value="CAL1392125.1"/>
    <property type="molecule type" value="Genomic_DNA"/>
</dbReference>
<dbReference type="Proteomes" id="UP001497516">
    <property type="component" value="Chromosome 6"/>
</dbReference>
<evidence type="ECO:0000313" key="3">
    <source>
        <dbReference type="Proteomes" id="UP001497516"/>
    </source>
</evidence>
<reference evidence="1 3" key="1">
    <citation type="submission" date="2024-04" db="EMBL/GenBank/DDBJ databases">
        <authorList>
            <person name="Fracassetti M."/>
        </authorList>
    </citation>
    <scope>NUCLEOTIDE SEQUENCE [LARGE SCALE GENOMIC DNA]</scope>
</reference>
<organism evidence="1 3">
    <name type="scientific">Linum trigynum</name>
    <dbReference type="NCBI Taxonomy" id="586398"/>
    <lineage>
        <taxon>Eukaryota</taxon>
        <taxon>Viridiplantae</taxon>
        <taxon>Streptophyta</taxon>
        <taxon>Embryophyta</taxon>
        <taxon>Tracheophyta</taxon>
        <taxon>Spermatophyta</taxon>
        <taxon>Magnoliopsida</taxon>
        <taxon>eudicotyledons</taxon>
        <taxon>Gunneridae</taxon>
        <taxon>Pentapetalae</taxon>
        <taxon>rosids</taxon>
        <taxon>fabids</taxon>
        <taxon>Malpighiales</taxon>
        <taxon>Linaceae</taxon>
        <taxon>Linum</taxon>
    </lineage>
</organism>
<name>A0AAV2F273_9ROSI</name>
<keyword evidence="3" id="KW-1185">Reference proteome</keyword>
<accession>A0AAV2F273</accession>
<gene>
    <name evidence="1" type="ORF">LTRI10_LOCUS32793</name>
    <name evidence="2" type="ORF">LTRI10_LOCUS32794</name>
</gene>